<feature type="non-terminal residue" evidence="4">
    <location>
        <position position="1"/>
    </location>
</feature>
<organism evidence="4 5">
    <name type="scientific">Caenorhabditis briggsae</name>
    <dbReference type="NCBI Taxonomy" id="6238"/>
    <lineage>
        <taxon>Eukaryota</taxon>
        <taxon>Metazoa</taxon>
        <taxon>Ecdysozoa</taxon>
        <taxon>Nematoda</taxon>
        <taxon>Chromadorea</taxon>
        <taxon>Rhabditida</taxon>
        <taxon>Rhabditina</taxon>
        <taxon>Rhabditomorpha</taxon>
        <taxon>Rhabditoidea</taxon>
        <taxon>Rhabditidae</taxon>
        <taxon>Peloderinae</taxon>
        <taxon>Caenorhabditis</taxon>
    </lineage>
</organism>
<dbReference type="WormBase" id="CBG09212">
    <property type="protein sequence ID" value="CBP41316"/>
    <property type="gene ID" value="WBGene00030841"/>
</dbReference>
<proteinExistence type="predicted"/>
<feature type="compositionally biased region" description="Basic and acidic residues" evidence="1">
    <location>
        <begin position="500"/>
        <end position="527"/>
    </location>
</feature>
<feature type="non-terminal residue" evidence="4">
    <location>
        <position position="544"/>
    </location>
</feature>
<accession>A8X8C1</accession>
<evidence type="ECO:0000256" key="1">
    <source>
        <dbReference type="SAM" id="MobiDB-lite"/>
    </source>
</evidence>
<feature type="domain" description="Chondroitin proteoglycan 4" evidence="3">
    <location>
        <begin position="39"/>
        <end position="130"/>
    </location>
</feature>
<dbReference type="InterPro" id="IPR029153">
    <property type="entry name" value="CPG4"/>
</dbReference>
<keyword evidence="5" id="KW-1185">Reference proteome</keyword>
<feature type="region of interest" description="Disordered" evidence="1">
    <location>
        <begin position="444"/>
        <end position="470"/>
    </location>
</feature>
<evidence type="ECO:0000256" key="2">
    <source>
        <dbReference type="SAM" id="Phobius"/>
    </source>
</evidence>
<reference evidence="4 5" key="2">
    <citation type="journal article" date="2011" name="PLoS Genet.">
        <title>Caenorhabditis briggsae recombinant inbred line genotypes reveal inter-strain incompatibility and the evolution of recombination.</title>
        <authorList>
            <person name="Ross J.A."/>
            <person name="Koboldt D.C."/>
            <person name="Staisch J.E."/>
            <person name="Chamberlin H.M."/>
            <person name="Gupta B.P."/>
            <person name="Miller R.D."/>
            <person name="Baird S.E."/>
            <person name="Haag E.S."/>
        </authorList>
    </citation>
    <scope>NUCLEOTIDE SEQUENCE [LARGE SCALE GENOMIC DNA]</scope>
    <source>
        <strain evidence="4 5">AF16</strain>
    </source>
</reference>
<reference evidence="4 5" key="1">
    <citation type="journal article" date="2003" name="PLoS Biol.">
        <title>The genome sequence of Caenorhabditis briggsae: a platform for comparative genomics.</title>
        <authorList>
            <person name="Stein L.D."/>
            <person name="Bao Z."/>
            <person name="Blasiar D."/>
            <person name="Blumenthal T."/>
            <person name="Brent M.R."/>
            <person name="Chen N."/>
            <person name="Chinwalla A."/>
            <person name="Clarke L."/>
            <person name="Clee C."/>
            <person name="Coghlan A."/>
            <person name="Coulson A."/>
            <person name="D'Eustachio P."/>
            <person name="Fitch D.H."/>
            <person name="Fulton L.A."/>
            <person name="Fulton R.E."/>
            <person name="Griffiths-Jones S."/>
            <person name="Harris T.W."/>
            <person name="Hillier L.W."/>
            <person name="Kamath R."/>
            <person name="Kuwabara P.E."/>
            <person name="Mardis E.R."/>
            <person name="Marra M.A."/>
            <person name="Miner T.L."/>
            <person name="Minx P."/>
            <person name="Mullikin J.C."/>
            <person name="Plumb R.W."/>
            <person name="Rogers J."/>
            <person name="Schein J.E."/>
            <person name="Sohrmann M."/>
            <person name="Spieth J."/>
            <person name="Stajich J.E."/>
            <person name="Wei C."/>
            <person name="Willey D."/>
            <person name="Wilson R.K."/>
            <person name="Durbin R."/>
            <person name="Waterston R.H."/>
        </authorList>
    </citation>
    <scope>NUCLEOTIDE SEQUENCE [LARGE SCALE GENOMIC DNA]</scope>
    <source>
        <strain evidence="4 5">AF16</strain>
    </source>
</reference>
<dbReference type="STRING" id="6238.A8X8C1"/>
<dbReference type="Pfam" id="PF15481">
    <property type="entry name" value="CPG4"/>
    <property type="match status" value="1"/>
</dbReference>
<keyword evidence="2" id="KW-0472">Membrane</keyword>
<dbReference type="Proteomes" id="UP000008549">
    <property type="component" value="Unassembled WGS sequence"/>
</dbReference>
<dbReference type="EMBL" id="HE601123">
    <property type="protein sequence ID" value="CAP28882.1"/>
    <property type="molecule type" value="Genomic_DNA"/>
</dbReference>
<keyword evidence="2" id="KW-0812">Transmembrane</keyword>
<evidence type="ECO:0000259" key="3">
    <source>
        <dbReference type="Pfam" id="PF15481"/>
    </source>
</evidence>
<dbReference type="HOGENOM" id="CLU_501165_0_0_1"/>
<dbReference type="AlphaFoldDB" id="A8X8C1"/>
<dbReference type="RefSeq" id="XP_002641989.1">
    <property type="nucleotide sequence ID" value="XM_002641943.1"/>
</dbReference>
<dbReference type="CTD" id="8583983"/>
<keyword evidence="2" id="KW-1133">Transmembrane helix</keyword>
<dbReference type="InParanoid" id="A8X8C1"/>
<evidence type="ECO:0000313" key="5">
    <source>
        <dbReference type="Proteomes" id="UP000008549"/>
    </source>
</evidence>
<dbReference type="FunCoup" id="A8X8C1">
    <property type="interactions" value="267"/>
</dbReference>
<feature type="region of interest" description="Disordered" evidence="1">
    <location>
        <begin position="491"/>
        <end position="527"/>
    </location>
</feature>
<dbReference type="KEGG" id="cbr:CBG_09212"/>
<sequence length="544" mass="61002">SLQDVANGSANIVTKILGSFQGSSSMNLTQFFSSFDMPSCFRKCMPAMDNVGIMLEIAKKPEAMKAMCQNLTESSKCAMATGCDATFVGALSNAFQFVCLDNLEKVTAQITCVQENAGDLQQECENECAVQADAIDKASKNTADQLFSVETLCSSTSCIANCYQNNIHKFCEIGEDNVLDTIFSQFESLERPGLIGYVKENERNKTGIAKLFGMMMPENCNDEKLKIKIPKKVMLPEKPKSVGSPPDLRKEIPIQKKSVIETERKVESDDALLAKAGNLSSAALMYNGKIQTLQCQFLDSRGSPQQTPDFETLSKILSNHFNKNTTPNTTKASTDKHNVDAKERKCRELSSDQPQTRNTVSTTAISNIFWIVLIYFISGIYNKSGRESIKKATVETYDNQQMPDELAAFHAFHLDSQVDSIENEQEAEQNGTGHTKEEFNQLETPRLADQQSPHEHEDKDSDTDDEEIRVKRNKKQRVMFTKLVKSRLASEWEDIGSQTDHSDMSEGHYSDETSEEKNKREFRNKAKSEKRILRMAAINEKHNI</sequence>
<protein>
    <submittedName>
        <fullName evidence="4">Protein CBG09212</fullName>
    </submittedName>
</protein>
<dbReference type="eggNOG" id="ENOG502TFNT">
    <property type="taxonomic scope" value="Eukaryota"/>
</dbReference>
<evidence type="ECO:0000313" key="6">
    <source>
        <dbReference type="WormBase" id="CBG09212"/>
    </source>
</evidence>
<dbReference type="OMA" id="YWAWETA"/>
<gene>
    <name evidence="4 6" type="ORF">CBG09212</name>
    <name evidence="4" type="ORF">CBG_09212</name>
</gene>
<evidence type="ECO:0000313" key="4">
    <source>
        <dbReference type="EMBL" id="CAP28882.1"/>
    </source>
</evidence>
<name>A8X8C1_CAEBR</name>
<feature type="transmembrane region" description="Helical" evidence="2">
    <location>
        <begin position="364"/>
        <end position="381"/>
    </location>
</feature>
<dbReference type="GeneID" id="8583983"/>